<dbReference type="InterPro" id="IPR016138">
    <property type="entry name" value="Ribosome_inactivat_prot_sub1"/>
</dbReference>
<dbReference type="AlphaFoldDB" id="A0AAU8IL50"/>
<dbReference type="EMBL" id="CP159534">
    <property type="protein sequence ID" value="XCJ69010.1"/>
    <property type="molecule type" value="Genomic_DNA"/>
</dbReference>
<sequence>MPAPRIGRFVGAATLALCISLGGLMTSGSPASAQIPEGQETDVHWNVPINEVGPTLADDYDTTIRDLRNLVAVPSSDGGQQTQNTRALLSVTLFIPDHQNTTQLVTLYFQASDLYLMGFSPGYSRNAYMFNDWQSDTYGAELPDGMTPRNLRFGGSYGSLSNVDGADDRYSMRIGYNNIWDQILHLATTPEDQFVGTNAATNARTASALLQMINMFSESARFPDIQAHYRDAFRDPSAVTQGLTPFEQEAETSWGALSNAFYRLNQDPTTSVTLVVGPLHIVYNNRQQIRNLLALLAGSTRIIGTQFDKYWNQV</sequence>
<accession>A0AAU8IL50</accession>
<dbReference type="SUPFAM" id="SSF56371">
    <property type="entry name" value="Ribosome inactivating proteins (RIP)"/>
    <property type="match status" value="1"/>
</dbReference>
<gene>
    <name evidence="2" type="ORF">ABII15_03095</name>
</gene>
<evidence type="ECO:0000313" key="2">
    <source>
        <dbReference type="EMBL" id="XCJ69010.1"/>
    </source>
</evidence>
<dbReference type="InterPro" id="IPR036041">
    <property type="entry name" value="Ribosome-inact_prot_sf"/>
</dbReference>
<dbReference type="Gene3D" id="3.40.420.10">
    <property type="entry name" value="Ricin (A subunit), domain 1"/>
    <property type="match status" value="1"/>
</dbReference>
<name>A0AAU8IL50_9ACTN</name>
<feature type="chain" id="PRO_5043470805" evidence="1">
    <location>
        <begin position="34"/>
        <end position="314"/>
    </location>
</feature>
<dbReference type="InterPro" id="IPR017989">
    <property type="entry name" value="Ribosome_inactivat_1/2"/>
</dbReference>
<feature type="signal peptide" evidence="1">
    <location>
        <begin position="1"/>
        <end position="33"/>
    </location>
</feature>
<protein>
    <submittedName>
        <fullName evidence="2">Ribosome-inactivating family protein</fullName>
    </submittedName>
</protein>
<proteinExistence type="predicted"/>
<organism evidence="2">
    <name type="scientific">Streptomyces tabacisoli</name>
    <dbReference type="NCBI Taxonomy" id="3156398"/>
    <lineage>
        <taxon>Bacteria</taxon>
        <taxon>Bacillati</taxon>
        <taxon>Actinomycetota</taxon>
        <taxon>Actinomycetes</taxon>
        <taxon>Kitasatosporales</taxon>
        <taxon>Streptomycetaceae</taxon>
        <taxon>Streptomyces</taxon>
    </lineage>
</organism>
<dbReference type="PRINTS" id="PR00396">
    <property type="entry name" value="SHIGARICIN"/>
</dbReference>
<dbReference type="KEGG" id="stac:ABII15_03095"/>
<dbReference type="PANTHER" id="PTHR33453:SF34">
    <property type="entry name" value="RIBOSOME-INACTIVATING PROTEIN"/>
    <property type="match status" value="1"/>
</dbReference>
<evidence type="ECO:0000256" key="1">
    <source>
        <dbReference type="SAM" id="SignalP"/>
    </source>
</evidence>
<dbReference type="GO" id="GO:0017148">
    <property type="term" value="P:negative regulation of translation"/>
    <property type="evidence" value="ECO:0007669"/>
    <property type="project" value="InterPro"/>
</dbReference>
<keyword evidence="1" id="KW-0732">Signal</keyword>
<dbReference type="Pfam" id="PF00161">
    <property type="entry name" value="RIP"/>
    <property type="match status" value="1"/>
</dbReference>
<dbReference type="GO" id="GO:0030598">
    <property type="term" value="F:rRNA N-glycosylase activity"/>
    <property type="evidence" value="ECO:0007669"/>
    <property type="project" value="InterPro"/>
</dbReference>
<dbReference type="RefSeq" id="WP_353940692.1">
    <property type="nucleotide sequence ID" value="NZ_CP159534.1"/>
</dbReference>
<dbReference type="PANTHER" id="PTHR33453">
    <property type="match status" value="1"/>
</dbReference>
<dbReference type="InterPro" id="IPR001574">
    <property type="entry name" value="Ribosome_inactivat_prot"/>
</dbReference>
<reference evidence="2" key="1">
    <citation type="submission" date="2024-06" db="EMBL/GenBank/DDBJ databases">
        <title>Streptomyces sp. strain HUAS MG91 genome sequences.</title>
        <authorList>
            <person name="Mo P."/>
        </authorList>
    </citation>
    <scope>NUCLEOTIDE SEQUENCE</scope>
    <source>
        <strain evidence="2">HUAS MG91</strain>
    </source>
</reference>